<gene>
    <name evidence="1" type="ORF">NE398_18410</name>
</gene>
<dbReference type="Proteomes" id="UP001141183">
    <property type="component" value="Unassembled WGS sequence"/>
</dbReference>
<evidence type="ECO:0000313" key="1">
    <source>
        <dbReference type="EMBL" id="MDC4242112.1"/>
    </source>
</evidence>
<keyword evidence="2" id="KW-1185">Reference proteome</keyword>
<reference evidence="1" key="1">
    <citation type="submission" date="2022-05" db="EMBL/GenBank/DDBJ databases">
        <title>Draft genome sequence of Clostridium tertium strain CP3 isolated from Peru.</title>
        <authorList>
            <person name="Hurtado R."/>
            <person name="Lima L."/>
            <person name="Sousa T."/>
            <person name="Jaiswal A.K."/>
            <person name="Tiwari S."/>
            <person name="Maturrano L."/>
            <person name="Brenig B."/>
            <person name="Azevedo V."/>
        </authorList>
    </citation>
    <scope>NUCLEOTIDE SEQUENCE</scope>
    <source>
        <strain evidence="1">CP3</strain>
    </source>
</reference>
<name>A0A9X3XRU2_9CLOT</name>
<comment type="caution">
    <text evidence="1">The sequence shown here is derived from an EMBL/GenBank/DDBJ whole genome shotgun (WGS) entry which is preliminary data.</text>
</comment>
<dbReference type="RefSeq" id="WP_099346085.1">
    <property type="nucleotide sequence ID" value="NZ_JADMSE010000035.1"/>
</dbReference>
<accession>A0A9X3XRU2</accession>
<dbReference type="EMBL" id="JAMRYU010000024">
    <property type="protein sequence ID" value="MDC4242112.1"/>
    <property type="molecule type" value="Genomic_DNA"/>
</dbReference>
<dbReference type="AlphaFoldDB" id="A0A9X3XRU2"/>
<protein>
    <submittedName>
        <fullName evidence="1">Uncharacterized protein</fullName>
    </submittedName>
</protein>
<proteinExistence type="predicted"/>
<evidence type="ECO:0000313" key="2">
    <source>
        <dbReference type="Proteomes" id="UP001141183"/>
    </source>
</evidence>
<organism evidence="1 2">
    <name type="scientific">Clostridium tertium</name>
    <dbReference type="NCBI Taxonomy" id="1559"/>
    <lineage>
        <taxon>Bacteria</taxon>
        <taxon>Bacillati</taxon>
        <taxon>Bacillota</taxon>
        <taxon>Clostridia</taxon>
        <taxon>Eubacteriales</taxon>
        <taxon>Clostridiaceae</taxon>
        <taxon>Clostridium</taxon>
    </lineage>
</organism>
<sequence>MKNVMKLMFVLSLSLLIIGAVPIRSESNSDNFDFMETEFIKNSDFIQNGIKVEYSIGQPVNKEFSLLKENFKKSFGQDIEANENIIVYKDLIKEIKVVVWNNDEDTKVQITYINNDKNANTFQLKQELKQIQNIAAKNIKYFNFIKVKIIEDQKQNLLDTLKNNIDMKTLEVLNIHNGSVGKAELYDGNKINMGFTKYDTGEYLIIGTPVIFVTY</sequence>